<dbReference type="PATRIC" id="fig|1637645.4.peg.5914"/>
<comment type="subcellular location">
    <subcellularLocation>
        <location evidence="1">Membrane</location>
        <topology evidence="1">Peripheral membrane protein</topology>
    </subcellularLocation>
</comment>
<evidence type="ECO:0000259" key="11">
    <source>
        <dbReference type="Pfam" id="PF00127"/>
    </source>
</evidence>
<dbReference type="SUPFAM" id="SSF49503">
    <property type="entry name" value="Cupredoxins"/>
    <property type="match status" value="1"/>
</dbReference>
<feature type="chain" id="PRO_5002497950" description="Blue (type 1) copper domain-containing protein" evidence="10">
    <location>
        <begin position="35"/>
        <end position="136"/>
    </location>
</feature>
<gene>
    <name evidence="12" type="ORF">WN50_05130</name>
</gene>
<feature type="binding site" evidence="9">
    <location>
        <position position="73"/>
    </location>
    <ligand>
        <name>Cu cation</name>
        <dbReference type="ChEBI" id="CHEBI:23378"/>
    </ligand>
</feature>
<feature type="binding site" evidence="9">
    <location>
        <position position="129"/>
    </location>
    <ligand>
        <name>Cu cation</name>
        <dbReference type="ChEBI" id="CHEBI:23378"/>
    </ligand>
</feature>
<evidence type="ECO:0000256" key="1">
    <source>
        <dbReference type="ARBA" id="ARBA00004170"/>
    </source>
</evidence>
<keyword evidence="7" id="KW-0793">Thylakoid</keyword>
<feature type="binding site" evidence="9">
    <location>
        <position position="124"/>
    </location>
    <ligand>
        <name>Cu cation</name>
        <dbReference type="ChEBI" id="CHEBI:23378"/>
    </ligand>
</feature>
<keyword evidence="8" id="KW-0472">Membrane</keyword>
<comment type="caution">
    <text evidence="12">The sequence shown here is derived from an EMBL/GenBank/DDBJ whole genome shotgun (WGS) entry which is preliminary data.</text>
</comment>
<dbReference type="RefSeq" id="WP_046277434.1">
    <property type="nucleotide sequence ID" value="NZ_LATL02000301.1"/>
</dbReference>
<proteinExistence type="inferred from homology"/>
<dbReference type="InterPro" id="IPR008972">
    <property type="entry name" value="Cupredoxin"/>
</dbReference>
<keyword evidence="10" id="KW-0732">Signal</keyword>
<dbReference type="CDD" id="cd04219">
    <property type="entry name" value="Plastocyanin"/>
    <property type="match status" value="1"/>
</dbReference>
<evidence type="ECO:0000256" key="7">
    <source>
        <dbReference type="ARBA" id="ARBA00023078"/>
    </source>
</evidence>
<feature type="binding site" evidence="9">
    <location>
        <position position="121"/>
    </location>
    <ligand>
        <name>Cu cation</name>
        <dbReference type="ChEBI" id="CHEBI:23378"/>
    </ligand>
</feature>
<evidence type="ECO:0000256" key="2">
    <source>
        <dbReference type="ARBA" id="ARBA00005338"/>
    </source>
</evidence>
<dbReference type="PRINTS" id="PR00156">
    <property type="entry name" value="COPPERBLUE"/>
</dbReference>
<keyword evidence="4 9" id="KW-0479">Metal-binding</keyword>
<dbReference type="PROSITE" id="PS00196">
    <property type="entry name" value="COPPER_BLUE"/>
    <property type="match status" value="1"/>
</dbReference>
<dbReference type="PANTHER" id="PTHR34192">
    <property type="entry name" value="PLASTOCYANIN MAJOR ISOFORM, CHLOROPLASTIC-RELATED"/>
    <property type="match status" value="1"/>
</dbReference>
<dbReference type="Pfam" id="PF00127">
    <property type="entry name" value="Copper-bind"/>
    <property type="match status" value="1"/>
</dbReference>
<dbReference type="Proteomes" id="UP000033607">
    <property type="component" value="Unassembled WGS sequence"/>
</dbReference>
<dbReference type="AlphaFoldDB" id="A0A0F5YKD4"/>
<evidence type="ECO:0000256" key="4">
    <source>
        <dbReference type="ARBA" id="ARBA00022723"/>
    </source>
</evidence>
<feature type="signal peptide" evidence="10">
    <location>
        <begin position="1"/>
        <end position="34"/>
    </location>
</feature>
<keyword evidence="3" id="KW-0813">Transport</keyword>
<dbReference type="Gene3D" id="2.60.40.420">
    <property type="entry name" value="Cupredoxins - blue copper proteins"/>
    <property type="match status" value="1"/>
</dbReference>
<evidence type="ECO:0000256" key="10">
    <source>
        <dbReference type="SAM" id="SignalP"/>
    </source>
</evidence>
<dbReference type="InterPro" id="IPR001235">
    <property type="entry name" value="Copper_blue_Plastocyanin"/>
</dbReference>
<accession>A0A0F5YKD4</accession>
<organism evidence="12 13">
    <name type="scientific">Limnoraphis robusta CS-951</name>
    <dbReference type="NCBI Taxonomy" id="1637645"/>
    <lineage>
        <taxon>Bacteria</taxon>
        <taxon>Bacillati</taxon>
        <taxon>Cyanobacteriota</taxon>
        <taxon>Cyanophyceae</taxon>
        <taxon>Oscillatoriophycideae</taxon>
        <taxon>Oscillatoriales</taxon>
        <taxon>Sirenicapillariaceae</taxon>
        <taxon>Limnoraphis</taxon>
    </lineage>
</organism>
<dbReference type="InterPro" id="IPR000923">
    <property type="entry name" value="BlueCu_1"/>
</dbReference>
<evidence type="ECO:0000256" key="9">
    <source>
        <dbReference type="PIRSR" id="PIRSR602387-1"/>
    </source>
</evidence>
<comment type="similarity">
    <text evidence="2">Belongs to the plastocyanin family.</text>
</comment>
<dbReference type="PANTHER" id="PTHR34192:SF10">
    <property type="entry name" value="PLASTOCYANIN MAJOR ISOFORM, CHLOROPLASTIC-RELATED"/>
    <property type="match status" value="1"/>
</dbReference>
<protein>
    <recommendedName>
        <fullName evidence="11">Blue (type 1) copper domain-containing protein</fullName>
    </recommendedName>
</protein>
<dbReference type="NCBIfam" id="TIGR02656">
    <property type="entry name" value="cyanin_plasto"/>
    <property type="match status" value="1"/>
</dbReference>
<evidence type="ECO:0000256" key="6">
    <source>
        <dbReference type="ARBA" id="ARBA00023008"/>
    </source>
</evidence>
<dbReference type="InterPro" id="IPR028871">
    <property type="entry name" value="BlueCu_1_BS"/>
</dbReference>
<evidence type="ECO:0000256" key="8">
    <source>
        <dbReference type="ARBA" id="ARBA00023136"/>
    </source>
</evidence>
<evidence type="ECO:0000256" key="3">
    <source>
        <dbReference type="ARBA" id="ARBA00022448"/>
    </source>
</evidence>
<name>A0A0F5YKD4_9CYAN</name>
<dbReference type="EMBL" id="LATL02000301">
    <property type="protein sequence ID" value="KKD39107.1"/>
    <property type="molecule type" value="Genomic_DNA"/>
</dbReference>
<keyword evidence="5" id="KW-0249">Electron transport</keyword>
<keyword evidence="6 9" id="KW-0186">Copper</keyword>
<dbReference type="InterPro" id="IPR002387">
    <property type="entry name" value="Plastocyanin"/>
</dbReference>
<dbReference type="GO" id="GO:0009055">
    <property type="term" value="F:electron transfer activity"/>
    <property type="evidence" value="ECO:0007669"/>
    <property type="project" value="InterPro"/>
</dbReference>
<feature type="domain" description="Blue (type 1) copper" evidence="11">
    <location>
        <begin position="38"/>
        <end position="136"/>
    </location>
</feature>
<dbReference type="PRINTS" id="PR00157">
    <property type="entry name" value="PLASTOCYANIN"/>
</dbReference>
<dbReference type="GO" id="GO:0016020">
    <property type="term" value="C:membrane"/>
    <property type="evidence" value="ECO:0007669"/>
    <property type="project" value="UniProtKB-SubCell"/>
</dbReference>
<reference evidence="12 13" key="1">
    <citation type="submission" date="2015-06" db="EMBL/GenBank/DDBJ databases">
        <title>Draft genome assembly of filamentous brackish cyanobacterium Limnoraphis robusta strain CS-951.</title>
        <authorList>
            <person name="Willis A."/>
            <person name="Parks M."/>
            <person name="Burford M.A."/>
        </authorList>
    </citation>
    <scope>NUCLEOTIDE SEQUENCE [LARGE SCALE GENOMIC DNA]</scope>
    <source>
        <strain evidence="12 13">CS-951</strain>
    </source>
</reference>
<evidence type="ECO:0000256" key="5">
    <source>
        <dbReference type="ARBA" id="ARBA00022982"/>
    </source>
</evidence>
<dbReference type="GO" id="GO:0005507">
    <property type="term" value="F:copper ion binding"/>
    <property type="evidence" value="ECO:0007669"/>
    <property type="project" value="InterPro"/>
</dbReference>
<sequence length="136" mass="14540">MNFVLSMSKRMALGLSIVLLMVSSLIFNASPASAETYTVKMGANNGMLAFEPKILTVKPGDTVDFVNNKLPPHNVVFDKSKSPSADIASQLSHAGLLYSTGDDFKLTIPADAPSGTYEFYCQPHRGAGMVGKLVVQ</sequence>
<evidence type="ECO:0000313" key="13">
    <source>
        <dbReference type="Proteomes" id="UP000033607"/>
    </source>
</evidence>
<evidence type="ECO:0000313" key="12">
    <source>
        <dbReference type="EMBL" id="KKD39107.1"/>
    </source>
</evidence>
<comment type="cofactor">
    <cofactor evidence="9">
        <name>Cu(2+)</name>
        <dbReference type="ChEBI" id="CHEBI:29036"/>
    </cofactor>
    <text evidence="9">The crystal structure with reduced Cu(1+) has also been determined.</text>
</comment>
<dbReference type="OrthoDB" id="680163at2"/>